<dbReference type="RefSeq" id="WP_015180517.1">
    <property type="nucleotide sequence ID" value="NC_019738.1"/>
</dbReference>
<gene>
    <name evidence="1" type="ORF">Mic7113_0434</name>
</gene>
<dbReference type="OrthoDB" id="515811at2"/>
<dbReference type="AlphaFoldDB" id="K9W7Z9"/>
<dbReference type="HOGENOM" id="CLU_1842826_0_0_3"/>
<dbReference type="Proteomes" id="UP000010471">
    <property type="component" value="Chromosome"/>
</dbReference>
<dbReference type="KEGG" id="mic:Mic7113_0434"/>
<reference evidence="1 2" key="1">
    <citation type="submission" date="2012-06" db="EMBL/GenBank/DDBJ databases">
        <title>Finished chromosome of genome of Microcoleus sp. PCC 7113.</title>
        <authorList>
            <consortium name="US DOE Joint Genome Institute"/>
            <person name="Gugger M."/>
            <person name="Coursin T."/>
            <person name="Rippka R."/>
            <person name="Tandeau De Marsac N."/>
            <person name="Huntemann M."/>
            <person name="Wei C.-L."/>
            <person name="Han J."/>
            <person name="Detter J.C."/>
            <person name="Han C."/>
            <person name="Tapia R."/>
            <person name="Chen A."/>
            <person name="Kyrpides N."/>
            <person name="Mavromatis K."/>
            <person name="Markowitz V."/>
            <person name="Szeto E."/>
            <person name="Ivanova N."/>
            <person name="Pagani I."/>
            <person name="Pati A."/>
            <person name="Goodwin L."/>
            <person name="Nordberg H.P."/>
            <person name="Cantor M.N."/>
            <person name="Hua S.X."/>
            <person name="Woyke T."/>
            <person name="Kerfeld C.A."/>
        </authorList>
    </citation>
    <scope>NUCLEOTIDE SEQUENCE [LARGE SCALE GENOMIC DNA]</scope>
    <source>
        <strain evidence="1 2">PCC 7113</strain>
    </source>
</reference>
<sequence length="139" mass="16140">MFLTQEHPSTFVSITGDSGKELDGEYTLQQNAAVFKEIEYVLEDYPLHPYQAAFSIGELRQQLVNHVFRHLPKRYAVRGDAQQLSTDAQLPYRLKQERIRLDVLIRGSILHLLRENADWVSRRLQNMDCSSHQRGETLS</sequence>
<keyword evidence="2" id="KW-1185">Reference proteome</keyword>
<dbReference type="EMBL" id="CP003630">
    <property type="protein sequence ID" value="AFZ16353.1"/>
    <property type="molecule type" value="Genomic_DNA"/>
</dbReference>
<proteinExistence type="predicted"/>
<evidence type="ECO:0000313" key="2">
    <source>
        <dbReference type="Proteomes" id="UP000010471"/>
    </source>
</evidence>
<organism evidence="1 2">
    <name type="scientific">Allocoleopsis franciscana PCC 7113</name>
    <dbReference type="NCBI Taxonomy" id="1173027"/>
    <lineage>
        <taxon>Bacteria</taxon>
        <taxon>Bacillati</taxon>
        <taxon>Cyanobacteriota</taxon>
        <taxon>Cyanophyceae</taxon>
        <taxon>Coleofasciculales</taxon>
        <taxon>Coleofasciculaceae</taxon>
        <taxon>Allocoleopsis</taxon>
        <taxon>Allocoleopsis franciscana</taxon>
    </lineage>
</organism>
<name>K9W7Z9_9CYAN</name>
<evidence type="ECO:0000313" key="1">
    <source>
        <dbReference type="EMBL" id="AFZ16353.1"/>
    </source>
</evidence>
<dbReference type="STRING" id="1173027.Mic7113_0434"/>
<accession>K9W7Z9</accession>
<protein>
    <submittedName>
        <fullName evidence="1">Uncharacterized protein</fullName>
    </submittedName>
</protein>